<reference evidence="7" key="2">
    <citation type="submission" date="2025-09" db="UniProtKB">
        <authorList>
            <consortium name="Ensembl"/>
        </authorList>
    </citation>
    <scope>IDENTIFICATION</scope>
</reference>
<evidence type="ECO:0000256" key="4">
    <source>
        <dbReference type="ARBA" id="ARBA00023212"/>
    </source>
</evidence>
<dbReference type="OMA" id="TYFVCND"/>
<dbReference type="CDD" id="cd22963">
    <property type="entry name" value="DD_CrRSP4-like"/>
    <property type="match status" value="1"/>
</dbReference>
<feature type="compositionally biased region" description="Polar residues" evidence="6">
    <location>
        <begin position="156"/>
        <end position="166"/>
    </location>
</feature>
<dbReference type="GO" id="GO:0035082">
    <property type="term" value="P:axoneme assembly"/>
    <property type="evidence" value="ECO:0007669"/>
    <property type="project" value="Ensembl"/>
</dbReference>
<dbReference type="AlphaFoldDB" id="A0A8C3F8C0"/>
<feature type="compositionally biased region" description="Pro residues" evidence="6">
    <location>
        <begin position="1"/>
        <end position="11"/>
    </location>
</feature>
<dbReference type="GeneTree" id="ENSGT00500000044869"/>
<evidence type="ECO:0000256" key="6">
    <source>
        <dbReference type="SAM" id="MobiDB-lite"/>
    </source>
</evidence>
<dbReference type="Pfam" id="PF04712">
    <property type="entry name" value="Radial_spoke"/>
    <property type="match status" value="1"/>
</dbReference>
<evidence type="ECO:0000256" key="1">
    <source>
        <dbReference type="ARBA" id="ARBA00004430"/>
    </source>
</evidence>
<feature type="compositionally biased region" description="Acidic residues" evidence="6">
    <location>
        <begin position="443"/>
        <end position="455"/>
    </location>
</feature>
<organism evidence="7 8">
    <name type="scientific">Chrysemys picta bellii</name>
    <name type="common">Western painted turtle</name>
    <name type="synonym">Emys bellii</name>
    <dbReference type="NCBI Taxonomy" id="8478"/>
    <lineage>
        <taxon>Eukaryota</taxon>
        <taxon>Metazoa</taxon>
        <taxon>Chordata</taxon>
        <taxon>Craniata</taxon>
        <taxon>Vertebrata</taxon>
        <taxon>Euteleostomi</taxon>
        <taxon>Archelosauria</taxon>
        <taxon>Testudinata</taxon>
        <taxon>Testudines</taxon>
        <taxon>Cryptodira</taxon>
        <taxon>Durocryptodira</taxon>
        <taxon>Testudinoidea</taxon>
        <taxon>Emydidae</taxon>
        <taxon>Chrysemys</taxon>
    </lineage>
</organism>
<dbReference type="KEGG" id="cpic:101945072"/>
<feature type="compositionally biased region" description="Acidic residues" evidence="6">
    <location>
        <begin position="754"/>
        <end position="769"/>
    </location>
</feature>
<dbReference type="GO" id="GO:0060294">
    <property type="term" value="P:cilium movement involved in cell motility"/>
    <property type="evidence" value="ECO:0007669"/>
    <property type="project" value="InterPro"/>
</dbReference>
<dbReference type="Ensembl" id="ENSCPBT00000005686.1">
    <property type="protein sequence ID" value="ENSCPBP00000004671.1"/>
    <property type="gene ID" value="ENSCPBG00000003756.1"/>
</dbReference>
<protein>
    <submittedName>
        <fullName evidence="7">Radial spoke head component 4A</fullName>
    </submittedName>
</protein>
<reference evidence="7" key="1">
    <citation type="submission" date="2025-08" db="UniProtKB">
        <authorList>
            <consortium name="Ensembl"/>
        </authorList>
    </citation>
    <scope>IDENTIFICATION</scope>
</reference>
<feature type="region of interest" description="Disordered" evidence="6">
    <location>
        <begin position="1"/>
        <end position="233"/>
    </location>
</feature>
<gene>
    <name evidence="7" type="primary">RSPH4A</name>
    <name evidence="7" type="synonym">RSPH6A</name>
</gene>
<name>A0A8C3F8C0_CHRPI</name>
<evidence type="ECO:0000256" key="2">
    <source>
        <dbReference type="ARBA" id="ARBA00022490"/>
    </source>
</evidence>
<feature type="region of interest" description="Disordered" evidence="6">
    <location>
        <begin position="613"/>
        <end position="647"/>
    </location>
</feature>
<dbReference type="PANTHER" id="PTHR13159">
    <property type="entry name" value="RADIAL SPOKEHEAD-RELATED"/>
    <property type="match status" value="1"/>
</dbReference>
<comment type="subcellular location">
    <subcellularLocation>
        <location evidence="1">Cytoplasm</location>
        <location evidence="1">Cytoskeleton</location>
        <location evidence="1">Cilium axoneme</location>
    </subcellularLocation>
</comment>
<keyword evidence="8" id="KW-1185">Reference proteome</keyword>
<evidence type="ECO:0000313" key="7">
    <source>
        <dbReference type="Ensembl" id="ENSCPBP00000004671.1"/>
    </source>
</evidence>
<sequence>MADPSGEPPPEAQASPPSGQSSEQLDLGPGQESPPVQGPYQPTLPGQGTPPAQGPYQPTLPGQGTPPAQGPYQPTLPGQGPYQPIQPGQAPPPGQGPYQPSQRGQFPYEPYEPRQAPYQPHQPGHDTTPGQAPYQPHQPGQSAYEAHQVGQGPYQPLSQDPRQSIYQPHAPGQEPYQPQDPRRSIYQPHAPGQDPYQPQEPRGSLYQQQEPMLGPYQPFVPGHGPYQPHDPGYGLYQPGYSPYEDEIPDPEPRALAIQNAKAYLMKSSTKSGLNLYDHLAQMLTKILDERPINAVDIIENISKDVKWAQFQKKMDTLHDEHEMLPTFELAEKYKALFLKGTGEGGDQEPEEEITDSPLPNVMETAFYFEQAGVGLSMDENYHIFLALKQLVSMQPIQTCRFWGKILGLEMNYIVAEVEYREGEEEEETEEEEVIEEGGKEGSEDKDEEEDEEKEDEPPKSTYKSPPVVPKEENRTGTNKFIYFVCNEPGKPWLKLPPVTPVQIVAARKIKKFFTGRLDAPIVSYPPFPGNEANYLRAQIARISAGTQISPLGFYQFGEEEGDEEEEGGAGRDTYEENPDFETISVMELVDSLSNWVHHVQNILMQGRCSWINPSQKSEEEEEEGEEEEKAEEPDEPQPEVGPPLLTPLSEDAEIQNIPPWTSQLSTNLVPQYAIAVLQSNLWPGAYSYAVGKKFDNIYLGWGHKYSPDNYTPSMPPPVQTEYPSGPEITEMNDPTVEEEQALKAAQEEALAAAEEMDEMEEEEDEDEDD</sequence>
<feature type="compositionally biased region" description="Low complexity" evidence="6">
    <location>
        <begin position="742"/>
        <end position="753"/>
    </location>
</feature>
<feature type="compositionally biased region" description="Low complexity" evidence="6">
    <location>
        <begin position="96"/>
        <end position="105"/>
    </location>
</feature>
<proteinExistence type="predicted"/>
<evidence type="ECO:0000256" key="5">
    <source>
        <dbReference type="ARBA" id="ARBA00023273"/>
    </source>
</evidence>
<dbReference type="PANTHER" id="PTHR13159:SF0">
    <property type="entry name" value="RADIAL SPOKE HEAD 6 HOMOLOG A"/>
    <property type="match status" value="1"/>
</dbReference>
<keyword evidence="3" id="KW-0969">Cilium</keyword>
<dbReference type="InterPro" id="IPR006802">
    <property type="entry name" value="Radial_spoke"/>
</dbReference>
<feature type="region of interest" description="Disordered" evidence="6">
    <location>
        <begin position="419"/>
        <end position="473"/>
    </location>
</feature>
<evidence type="ECO:0000256" key="3">
    <source>
        <dbReference type="ARBA" id="ARBA00023069"/>
    </source>
</evidence>
<feature type="compositionally biased region" description="Acidic residues" evidence="6">
    <location>
        <begin position="421"/>
        <end position="435"/>
    </location>
</feature>
<dbReference type="GO" id="GO:0001534">
    <property type="term" value="C:radial spoke"/>
    <property type="evidence" value="ECO:0007669"/>
    <property type="project" value="InterPro"/>
</dbReference>
<feature type="compositionally biased region" description="Acidic residues" evidence="6">
    <location>
        <begin position="618"/>
        <end position="637"/>
    </location>
</feature>
<keyword evidence="4" id="KW-0206">Cytoskeleton</keyword>
<accession>A0A8C3F8C0</accession>
<feature type="region of interest" description="Disordered" evidence="6">
    <location>
        <begin position="740"/>
        <end position="769"/>
    </location>
</feature>
<keyword evidence="5" id="KW-0966">Cell projection</keyword>
<keyword evidence="2" id="KW-0963">Cytoplasm</keyword>
<evidence type="ECO:0000313" key="8">
    <source>
        <dbReference type="Proteomes" id="UP000694380"/>
    </source>
</evidence>
<feature type="compositionally biased region" description="Low complexity" evidence="6">
    <location>
        <begin position="77"/>
        <end position="88"/>
    </location>
</feature>
<feature type="compositionally biased region" description="Low complexity" evidence="6">
    <location>
        <begin position="12"/>
        <end position="24"/>
    </location>
</feature>
<dbReference type="Proteomes" id="UP000694380">
    <property type="component" value="Unplaced"/>
</dbReference>
<dbReference type="OrthoDB" id="272202at2759"/>